<dbReference type="EMBL" id="QKWW01000101">
    <property type="protein sequence ID" value="PZT52394.1"/>
    <property type="molecule type" value="Genomic_DNA"/>
</dbReference>
<gene>
    <name evidence="2" type="ORF">DN757_27610</name>
</gene>
<dbReference type="Proteomes" id="UP000249204">
    <property type="component" value="Unassembled WGS sequence"/>
</dbReference>
<evidence type="ECO:0000313" key="3">
    <source>
        <dbReference type="Proteomes" id="UP000249204"/>
    </source>
</evidence>
<feature type="domain" description="Antitoxin Xre/MbcA/ParS-like toxin-binding" evidence="1">
    <location>
        <begin position="1"/>
        <end position="33"/>
    </location>
</feature>
<accession>A0A2W6N907</accession>
<name>A0A2W6N907_9BACL</name>
<reference evidence="2 3" key="1">
    <citation type="submission" date="2018-06" db="EMBL/GenBank/DDBJ databases">
        <title>Isolation of heavy metals resistant Paenibacillus silvae NC2 from Gold-Copper mine in ZiJin, China.</title>
        <authorList>
            <person name="Xu J."/>
            <person name="Mazhar H.S."/>
            <person name="Rensing C."/>
        </authorList>
    </citation>
    <scope>NUCLEOTIDE SEQUENCE [LARGE SCALE GENOMIC DNA]</scope>
    <source>
        <strain evidence="2 3">NC2</strain>
    </source>
</reference>
<dbReference type="Pfam" id="PF09722">
    <property type="entry name" value="Xre_MbcA_ParS_C"/>
    <property type="match status" value="1"/>
</dbReference>
<comment type="caution">
    <text evidence="2">The sequence shown here is derived from an EMBL/GenBank/DDBJ whole genome shotgun (WGS) entry which is preliminary data.</text>
</comment>
<proteinExistence type="predicted"/>
<evidence type="ECO:0000259" key="1">
    <source>
        <dbReference type="Pfam" id="PF09722"/>
    </source>
</evidence>
<protein>
    <recommendedName>
        <fullName evidence="1">Antitoxin Xre/MbcA/ParS-like toxin-binding domain-containing protein</fullName>
    </recommendedName>
</protein>
<dbReference type="AlphaFoldDB" id="A0A2W6N907"/>
<organism evidence="2 3">
    <name type="scientific">Paenibacillus silvae</name>
    <dbReference type="NCBI Taxonomy" id="1325358"/>
    <lineage>
        <taxon>Bacteria</taxon>
        <taxon>Bacillati</taxon>
        <taxon>Bacillota</taxon>
        <taxon>Bacilli</taxon>
        <taxon>Bacillales</taxon>
        <taxon>Paenibacillaceae</taxon>
        <taxon>Paenibacillus</taxon>
    </lineage>
</organism>
<dbReference type="InterPro" id="IPR024467">
    <property type="entry name" value="Xre/MbcA/ParS-like_toxin-bd"/>
</dbReference>
<evidence type="ECO:0000313" key="2">
    <source>
        <dbReference type="EMBL" id="PZT52394.1"/>
    </source>
</evidence>
<sequence>MDKKVPALGDQSPASYLETVEGANALRAAIMRMPR</sequence>